<feature type="compositionally biased region" description="Basic and acidic residues" evidence="1">
    <location>
        <begin position="163"/>
        <end position="181"/>
    </location>
</feature>
<dbReference type="EMBL" id="KZ678135">
    <property type="protein sequence ID" value="PSN67277.1"/>
    <property type="molecule type" value="Genomic_DNA"/>
</dbReference>
<evidence type="ECO:0000256" key="1">
    <source>
        <dbReference type="SAM" id="MobiDB-lite"/>
    </source>
</evidence>
<dbReference type="AlphaFoldDB" id="A0A2T2NPA8"/>
<feature type="region of interest" description="Disordered" evidence="1">
    <location>
        <begin position="163"/>
        <end position="186"/>
    </location>
</feature>
<reference evidence="2 3" key="1">
    <citation type="journal article" date="2018" name="Front. Microbiol.">
        <title>Genome-Wide Analysis of Corynespora cassiicola Leaf Fall Disease Putative Effectors.</title>
        <authorList>
            <person name="Lopez D."/>
            <person name="Ribeiro S."/>
            <person name="Label P."/>
            <person name="Fumanal B."/>
            <person name="Venisse J.S."/>
            <person name="Kohler A."/>
            <person name="de Oliveira R.R."/>
            <person name="Labutti K."/>
            <person name="Lipzen A."/>
            <person name="Lail K."/>
            <person name="Bauer D."/>
            <person name="Ohm R.A."/>
            <person name="Barry K.W."/>
            <person name="Spatafora J."/>
            <person name="Grigoriev I.V."/>
            <person name="Martin F.M."/>
            <person name="Pujade-Renaud V."/>
        </authorList>
    </citation>
    <scope>NUCLEOTIDE SEQUENCE [LARGE SCALE GENOMIC DNA]</scope>
    <source>
        <strain evidence="2 3">Philippines</strain>
    </source>
</reference>
<accession>A0A2T2NPA8</accession>
<organism evidence="2 3">
    <name type="scientific">Corynespora cassiicola Philippines</name>
    <dbReference type="NCBI Taxonomy" id="1448308"/>
    <lineage>
        <taxon>Eukaryota</taxon>
        <taxon>Fungi</taxon>
        <taxon>Dikarya</taxon>
        <taxon>Ascomycota</taxon>
        <taxon>Pezizomycotina</taxon>
        <taxon>Dothideomycetes</taxon>
        <taxon>Pleosporomycetidae</taxon>
        <taxon>Pleosporales</taxon>
        <taxon>Corynesporascaceae</taxon>
        <taxon>Corynespora</taxon>
    </lineage>
</organism>
<evidence type="ECO:0000313" key="3">
    <source>
        <dbReference type="Proteomes" id="UP000240883"/>
    </source>
</evidence>
<proteinExistence type="predicted"/>
<evidence type="ECO:0000313" key="2">
    <source>
        <dbReference type="EMBL" id="PSN67277.1"/>
    </source>
</evidence>
<dbReference type="OrthoDB" id="3781356at2759"/>
<feature type="region of interest" description="Disordered" evidence="1">
    <location>
        <begin position="206"/>
        <end position="225"/>
    </location>
</feature>
<keyword evidence="3" id="KW-1185">Reference proteome</keyword>
<gene>
    <name evidence="2" type="ORF">BS50DRAFT_494499</name>
</gene>
<sequence>MDGTEITYAGAKDWVDIMKNRSKLRMHELIERLGLRAKWSSNKRGKTNFESPLVRELVADMSEVVATLPKESDELVRFLAEPGSLKEQVEDLLQKHGASIWGRVGDRDHLISAGEPDVEAYLYPRDLYFENEEDRELIRVLLHWWIGLKACNVILARERLDRERKKKEENRKARFEHENPHEATPPTFVALAPTRHVQVFQLDASTSRGSPISPSMLTPPESSESPIVPARAMTNGDNGSFAAVNPANAPGHSIVESVWNRLSSGSANGVASHASSRAAIHVHPHQGPQAAITASPQPAARQLGSELASLVANFPSQDRANGWGASASAITPQPSLEELPRHNRGLDTDTLRALRAYIYYEGAEAHSVDEDALLQRLEAAWRDHVRTDQHRIMQDPALFIARERAFMTWIELKRHLADLDRADKRWRNEGSSAPEIERRIAQHRTLMGATQQLILNWQDIGPGVDKDELLRQAFVVLAGEKYAVEMQWKSVEFSGTVSWLSEHLESFREDEKREGDGLYYLGRV</sequence>
<name>A0A2T2NPA8_CORCC</name>
<protein>
    <submittedName>
        <fullName evidence="2">Uncharacterized protein</fullName>
    </submittedName>
</protein>
<dbReference type="Proteomes" id="UP000240883">
    <property type="component" value="Unassembled WGS sequence"/>
</dbReference>